<reference evidence="3" key="1">
    <citation type="journal article" date="2019" name="Int. J. Syst. Evol. Microbiol.">
        <title>The Global Catalogue of Microorganisms (GCM) 10K type strain sequencing project: providing services to taxonomists for standard genome sequencing and annotation.</title>
        <authorList>
            <consortium name="The Broad Institute Genomics Platform"/>
            <consortium name="The Broad Institute Genome Sequencing Center for Infectious Disease"/>
            <person name="Wu L."/>
            <person name="Ma J."/>
        </authorList>
    </citation>
    <scope>NUCLEOTIDE SEQUENCE [LARGE SCALE GENOMIC DNA]</scope>
    <source>
        <strain evidence="3">CCM 7491</strain>
    </source>
</reference>
<organism evidence="2 3">
    <name type="scientific">Sphingobium rhizovicinum</name>
    <dbReference type="NCBI Taxonomy" id="432308"/>
    <lineage>
        <taxon>Bacteria</taxon>
        <taxon>Pseudomonadati</taxon>
        <taxon>Pseudomonadota</taxon>
        <taxon>Alphaproteobacteria</taxon>
        <taxon>Sphingomonadales</taxon>
        <taxon>Sphingomonadaceae</taxon>
        <taxon>Sphingobium</taxon>
    </lineage>
</organism>
<keyword evidence="3" id="KW-1185">Reference proteome</keyword>
<name>A0ABV7NC96_9SPHN</name>
<dbReference type="Pfam" id="PF13480">
    <property type="entry name" value="Acetyltransf_6"/>
    <property type="match status" value="1"/>
</dbReference>
<evidence type="ECO:0000313" key="2">
    <source>
        <dbReference type="EMBL" id="MFC3441111.1"/>
    </source>
</evidence>
<proteinExistence type="predicted"/>
<gene>
    <name evidence="2" type="ORF">ACFOKF_07860</name>
</gene>
<evidence type="ECO:0000259" key="1">
    <source>
        <dbReference type="Pfam" id="PF13480"/>
    </source>
</evidence>
<protein>
    <submittedName>
        <fullName evidence="2">GNAT family N-acetyltransferase</fullName>
    </submittedName>
</protein>
<dbReference type="RefSeq" id="WP_380794678.1">
    <property type="nucleotide sequence ID" value="NZ_JBHRVU010000004.1"/>
</dbReference>
<sequence length="336" mass="37920">MRSPREYHSIDDVRQALAGRLDRAREAALFDRIDWFDALHRHCFPGTSIRILQVQQDAQDAWLFLLSPTPRRVSALANWYSFSWAPLFPGAPDAATRQSLLDALARHLLKGCGQIDLYPLEETAPMMAALRRAGWFAVERPMGGRYILPVAGRSFADYWATRPGQLRSLLRRKGRNSPYALSIEKQLTDDLWRDYVDVHARSWKQPEPDAGLAFLHDLARRESDVGTLRLGFARLEGRPVATQFWTVDGGVALIHKLSHDRAHDAGSPGTLLSHAMFAHAIDTDRVETIDYGTGDNGYKTDWMERRIPLHRIDAFNPRYASAWLPAARTAISALVG</sequence>
<dbReference type="Proteomes" id="UP001595681">
    <property type="component" value="Unassembled WGS sequence"/>
</dbReference>
<dbReference type="InterPro" id="IPR038740">
    <property type="entry name" value="BioF2-like_GNAT_dom"/>
</dbReference>
<comment type="caution">
    <text evidence="2">The sequence shown here is derived from an EMBL/GenBank/DDBJ whole genome shotgun (WGS) entry which is preliminary data.</text>
</comment>
<dbReference type="Gene3D" id="3.40.630.30">
    <property type="match status" value="1"/>
</dbReference>
<dbReference type="InterPro" id="IPR016181">
    <property type="entry name" value="Acyl_CoA_acyltransferase"/>
</dbReference>
<evidence type="ECO:0000313" key="3">
    <source>
        <dbReference type="Proteomes" id="UP001595681"/>
    </source>
</evidence>
<dbReference type="EMBL" id="JBHRVU010000004">
    <property type="protein sequence ID" value="MFC3441111.1"/>
    <property type="molecule type" value="Genomic_DNA"/>
</dbReference>
<accession>A0ABV7NC96</accession>
<feature type="domain" description="BioF2-like acetyltransferase" evidence="1">
    <location>
        <begin position="166"/>
        <end position="299"/>
    </location>
</feature>
<dbReference type="SUPFAM" id="SSF55729">
    <property type="entry name" value="Acyl-CoA N-acyltransferases (Nat)"/>
    <property type="match status" value="1"/>
</dbReference>